<reference evidence="1" key="1">
    <citation type="submission" date="2018-02" db="EMBL/GenBank/DDBJ databases">
        <title>Rhizophora mucronata_Transcriptome.</title>
        <authorList>
            <person name="Meera S.P."/>
            <person name="Sreeshan A."/>
            <person name="Augustine A."/>
        </authorList>
    </citation>
    <scope>NUCLEOTIDE SEQUENCE</scope>
    <source>
        <tissue evidence="1">Leaf</tissue>
    </source>
</reference>
<proteinExistence type="predicted"/>
<protein>
    <submittedName>
        <fullName evidence="1">Uncharacterized protein</fullName>
    </submittedName>
</protein>
<evidence type="ECO:0000313" key="1">
    <source>
        <dbReference type="EMBL" id="MBX70866.1"/>
    </source>
</evidence>
<dbReference type="EMBL" id="GGEC01090382">
    <property type="protein sequence ID" value="MBX70866.1"/>
    <property type="molecule type" value="Transcribed_RNA"/>
</dbReference>
<accession>A0A2P2QV34</accession>
<dbReference type="AlphaFoldDB" id="A0A2P2QV34"/>
<sequence length="28" mass="3019">MVASQRVNVPRSQVSFGLQAIPSKFSLA</sequence>
<name>A0A2P2QV34_RHIMU</name>
<organism evidence="1">
    <name type="scientific">Rhizophora mucronata</name>
    <name type="common">Asiatic mangrove</name>
    <dbReference type="NCBI Taxonomy" id="61149"/>
    <lineage>
        <taxon>Eukaryota</taxon>
        <taxon>Viridiplantae</taxon>
        <taxon>Streptophyta</taxon>
        <taxon>Embryophyta</taxon>
        <taxon>Tracheophyta</taxon>
        <taxon>Spermatophyta</taxon>
        <taxon>Magnoliopsida</taxon>
        <taxon>eudicotyledons</taxon>
        <taxon>Gunneridae</taxon>
        <taxon>Pentapetalae</taxon>
        <taxon>rosids</taxon>
        <taxon>fabids</taxon>
        <taxon>Malpighiales</taxon>
        <taxon>Rhizophoraceae</taxon>
        <taxon>Rhizophora</taxon>
    </lineage>
</organism>